<dbReference type="GO" id="GO:0000270">
    <property type="term" value="P:peptidoglycan metabolic process"/>
    <property type="evidence" value="ECO:0007669"/>
    <property type="project" value="TreeGrafter"/>
</dbReference>
<evidence type="ECO:0000259" key="2">
    <source>
        <dbReference type="Pfam" id="PF02698"/>
    </source>
</evidence>
<sequence>MSTDGDRTCPRNLLSPRAIFRRAVRITALFSFAIMCGFFIFAYSVSIMPSARLRDADAIVALTGDEERIAAAVRLLSEGKARRLLISGVHKTTRAPQIMSLTTSRGSRSWSLFSCCVDLDNAHNTEANAAETTNWVRKRGYRSIIVVTSTYHMPRALIELHQAMRDVELVPYPVRAPRLDERWWRDSRTAWVLWKEYMKYITAMARYGANSISNASARVEHEPQLINARAS</sequence>
<comment type="caution">
    <text evidence="3">The sequence shown here is derived from an EMBL/GenBank/DDBJ whole genome shotgun (WGS) entry which is preliminary data.</text>
</comment>
<dbReference type="GO" id="GO:0005886">
    <property type="term" value="C:plasma membrane"/>
    <property type="evidence" value="ECO:0007669"/>
    <property type="project" value="TreeGrafter"/>
</dbReference>
<dbReference type="AlphaFoldDB" id="A0A8I1GC91"/>
<keyword evidence="1" id="KW-0812">Transmembrane</keyword>
<evidence type="ECO:0000313" key="4">
    <source>
        <dbReference type="Proteomes" id="UP000623250"/>
    </source>
</evidence>
<dbReference type="Pfam" id="PF02698">
    <property type="entry name" value="DUF218"/>
    <property type="match status" value="1"/>
</dbReference>
<protein>
    <submittedName>
        <fullName evidence="3">YdcF family protein</fullName>
    </submittedName>
</protein>
<dbReference type="CDD" id="cd06259">
    <property type="entry name" value="YdcF-like"/>
    <property type="match status" value="1"/>
</dbReference>
<dbReference type="InterPro" id="IPR003848">
    <property type="entry name" value="DUF218"/>
</dbReference>
<dbReference type="Proteomes" id="UP000623250">
    <property type="component" value="Unassembled WGS sequence"/>
</dbReference>
<evidence type="ECO:0000313" key="3">
    <source>
        <dbReference type="EMBL" id="MBJ7543165.1"/>
    </source>
</evidence>
<dbReference type="GO" id="GO:0043164">
    <property type="term" value="P:Gram-negative-bacterium-type cell wall biogenesis"/>
    <property type="evidence" value="ECO:0007669"/>
    <property type="project" value="TreeGrafter"/>
</dbReference>
<name>A0A8I1GC91_9HYPH</name>
<organism evidence="3 4">
    <name type="scientific">Rhodomicrobium udaipurense</name>
    <dbReference type="NCBI Taxonomy" id="1202716"/>
    <lineage>
        <taxon>Bacteria</taxon>
        <taxon>Pseudomonadati</taxon>
        <taxon>Pseudomonadota</taxon>
        <taxon>Alphaproteobacteria</taxon>
        <taxon>Hyphomicrobiales</taxon>
        <taxon>Hyphomicrobiaceae</taxon>
        <taxon>Rhodomicrobium</taxon>
    </lineage>
</organism>
<feature type="transmembrane region" description="Helical" evidence="1">
    <location>
        <begin position="23"/>
        <end position="45"/>
    </location>
</feature>
<dbReference type="PANTHER" id="PTHR30336:SF4">
    <property type="entry name" value="ENVELOPE BIOGENESIS FACTOR ELYC"/>
    <property type="match status" value="1"/>
</dbReference>
<feature type="domain" description="DUF218" evidence="2">
    <location>
        <begin position="57"/>
        <end position="198"/>
    </location>
</feature>
<dbReference type="EMBL" id="JAEMUK010000011">
    <property type="protein sequence ID" value="MBJ7543165.1"/>
    <property type="molecule type" value="Genomic_DNA"/>
</dbReference>
<dbReference type="InterPro" id="IPR014729">
    <property type="entry name" value="Rossmann-like_a/b/a_fold"/>
</dbReference>
<keyword evidence="1" id="KW-0472">Membrane</keyword>
<dbReference type="Gene3D" id="3.40.50.620">
    <property type="entry name" value="HUPs"/>
    <property type="match status" value="1"/>
</dbReference>
<gene>
    <name evidence="3" type="ORF">JDN41_06295</name>
</gene>
<dbReference type="InterPro" id="IPR051599">
    <property type="entry name" value="Cell_Envelope_Assoc"/>
</dbReference>
<keyword evidence="1" id="KW-1133">Transmembrane helix</keyword>
<keyword evidence="4" id="KW-1185">Reference proteome</keyword>
<dbReference type="PANTHER" id="PTHR30336">
    <property type="entry name" value="INNER MEMBRANE PROTEIN, PROBABLE PERMEASE"/>
    <property type="match status" value="1"/>
</dbReference>
<evidence type="ECO:0000256" key="1">
    <source>
        <dbReference type="SAM" id="Phobius"/>
    </source>
</evidence>
<accession>A0A8I1GC91</accession>
<reference evidence="3 4" key="1">
    <citation type="submission" date="2020-12" db="EMBL/GenBank/DDBJ databases">
        <title>Revised draft genomes of Rhodomicrobium vannielii ATCC 17100 and Rhodomicrobium udaipurense JA643.</title>
        <authorList>
            <person name="Conners E.M."/>
            <person name="Davenport E.J."/>
            <person name="Bose A."/>
        </authorList>
    </citation>
    <scope>NUCLEOTIDE SEQUENCE [LARGE SCALE GENOMIC DNA]</scope>
    <source>
        <strain evidence="3 4">JA643</strain>
    </source>
</reference>
<proteinExistence type="predicted"/>
<dbReference type="RefSeq" id="WP_162173098.1">
    <property type="nucleotide sequence ID" value="NZ_JAEMUK010000011.1"/>
</dbReference>